<dbReference type="EMBL" id="BARU01015957">
    <property type="protein sequence ID" value="GAH57030.1"/>
    <property type="molecule type" value="Genomic_DNA"/>
</dbReference>
<reference evidence="1" key="1">
    <citation type="journal article" date="2014" name="Front. Microbiol.">
        <title>High frequency of phylogenetically diverse reductive dehalogenase-homologous genes in deep subseafloor sedimentary metagenomes.</title>
        <authorList>
            <person name="Kawai M."/>
            <person name="Futagami T."/>
            <person name="Toyoda A."/>
            <person name="Takaki Y."/>
            <person name="Nishi S."/>
            <person name="Hori S."/>
            <person name="Arai W."/>
            <person name="Tsubouchi T."/>
            <person name="Morono Y."/>
            <person name="Uchiyama I."/>
            <person name="Ito T."/>
            <person name="Fujiyama A."/>
            <person name="Inagaki F."/>
            <person name="Takami H."/>
        </authorList>
    </citation>
    <scope>NUCLEOTIDE SEQUENCE</scope>
    <source>
        <strain evidence="1">Expedition CK06-06</strain>
    </source>
</reference>
<organism evidence="1">
    <name type="scientific">marine sediment metagenome</name>
    <dbReference type="NCBI Taxonomy" id="412755"/>
    <lineage>
        <taxon>unclassified sequences</taxon>
        <taxon>metagenomes</taxon>
        <taxon>ecological metagenomes</taxon>
    </lineage>
</organism>
<evidence type="ECO:0000313" key="1">
    <source>
        <dbReference type="EMBL" id="GAH57030.1"/>
    </source>
</evidence>
<name>X1HJ14_9ZZZZ</name>
<proteinExistence type="predicted"/>
<comment type="caution">
    <text evidence="1">The sequence shown here is derived from an EMBL/GenBank/DDBJ whole genome shotgun (WGS) entry which is preliminary data.</text>
</comment>
<dbReference type="AlphaFoldDB" id="X1HJ14"/>
<gene>
    <name evidence="1" type="ORF">S03H2_27014</name>
</gene>
<protein>
    <submittedName>
        <fullName evidence="1">Uncharacterized protein</fullName>
    </submittedName>
</protein>
<sequence length="64" mass="7643">IKIQLYYYYFFNQSKKPIENENIKIVFYSNTTSDYELNLMTNQSGFLNIVFSPKNIIFQATEKS</sequence>
<accession>X1HJ14</accession>
<feature type="non-terminal residue" evidence="1">
    <location>
        <position position="1"/>
    </location>
</feature>
<feature type="non-terminal residue" evidence="1">
    <location>
        <position position="64"/>
    </location>
</feature>